<evidence type="ECO:0000313" key="8">
    <source>
        <dbReference type="Proteomes" id="UP000189462"/>
    </source>
</evidence>
<keyword evidence="2" id="KW-1003">Cell membrane</keyword>
<dbReference type="Pfam" id="PF00535">
    <property type="entry name" value="Glycos_transf_2"/>
    <property type="match status" value="1"/>
</dbReference>
<keyword evidence="8" id="KW-1185">Reference proteome</keyword>
<evidence type="ECO:0000256" key="3">
    <source>
        <dbReference type="ARBA" id="ARBA00022676"/>
    </source>
</evidence>
<dbReference type="EMBL" id="MVBK01000033">
    <property type="protein sequence ID" value="OOG25962.1"/>
    <property type="molecule type" value="Genomic_DNA"/>
</dbReference>
<evidence type="ECO:0000256" key="1">
    <source>
        <dbReference type="ARBA" id="ARBA00004236"/>
    </source>
</evidence>
<dbReference type="InterPro" id="IPR001173">
    <property type="entry name" value="Glyco_trans_2-like"/>
</dbReference>
<comment type="caution">
    <text evidence="7">The sequence shown here is derived from an EMBL/GenBank/DDBJ whole genome shotgun (WGS) entry which is preliminary data.</text>
</comment>
<dbReference type="AlphaFoldDB" id="A0A1V3NMA4"/>
<gene>
    <name evidence="7" type="ORF">B1C78_05620</name>
</gene>
<dbReference type="PANTHER" id="PTHR43646:SF2">
    <property type="entry name" value="GLYCOSYLTRANSFERASE 2-LIKE DOMAIN-CONTAINING PROTEIN"/>
    <property type="match status" value="1"/>
</dbReference>
<dbReference type="SUPFAM" id="SSF53448">
    <property type="entry name" value="Nucleotide-diphospho-sugar transferases"/>
    <property type="match status" value="1"/>
</dbReference>
<keyword evidence="5" id="KW-0472">Membrane</keyword>
<dbReference type="Gene3D" id="3.90.550.10">
    <property type="entry name" value="Spore Coat Polysaccharide Biosynthesis Protein SpsA, Chain A"/>
    <property type="match status" value="1"/>
</dbReference>
<name>A0A1V3NMA4_9GAMM</name>
<dbReference type="PANTHER" id="PTHR43646">
    <property type="entry name" value="GLYCOSYLTRANSFERASE"/>
    <property type="match status" value="1"/>
</dbReference>
<accession>A0A1V3NMA4</accession>
<dbReference type="InterPro" id="IPR029044">
    <property type="entry name" value="Nucleotide-diphossugar_trans"/>
</dbReference>
<dbReference type="RefSeq" id="WP_077278199.1">
    <property type="nucleotide sequence ID" value="NZ_MVBK01000033.1"/>
</dbReference>
<evidence type="ECO:0000256" key="4">
    <source>
        <dbReference type="ARBA" id="ARBA00022679"/>
    </source>
</evidence>
<evidence type="ECO:0000259" key="6">
    <source>
        <dbReference type="Pfam" id="PF00535"/>
    </source>
</evidence>
<evidence type="ECO:0000256" key="5">
    <source>
        <dbReference type="ARBA" id="ARBA00023136"/>
    </source>
</evidence>
<evidence type="ECO:0000256" key="2">
    <source>
        <dbReference type="ARBA" id="ARBA00022475"/>
    </source>
</evidence>
<keyword evidence="4 7" id="KW-0808">Transferase</keyword>
<feature type="domain" description="Glycosyltransferase 2-like" evidence="6">
    <location>
        <begin position="6"/>
        <end position="81"/>
    </location>
</feature>
<reference evidence="7 8" key="1">
    <citation type="submission" date="2017-02" db="EMBL/GenBank/DDBJ databases">
        <title>Genomic diversity within the haloalkaliphilic genus Thioalkalivibrio.</title>
        <authorList>
            <person name="Ahn A.-C."/>
            <person name="Meier-Kolthoff J."/>
            <person name="Overmars L."/>
            <person name="Richter M."/>
            <person name="Woyke T."/>
            <person name="Sorokin D.Y."/>
            <person name="Muyzer G."/>
        </authorList>
    </citation>
    <scope>NUCLEOTIDE SEQUENCE [LARGE SCALE GENOMIC DNA]</scope>
    <source>
        <strain evidence="7 8">ALJD</strain>
    </source>
</reference>
<comment type="subcellular location">
    <subcellularLocation>
        <location evidence="1">Cell membrane</location>
    </subcellularLocation>
</comment>
<dbReference type="InterPro" id="IPR026461">
    <property type="entry name" value="Trfase_2_rSAM/seldom_assoc"/>
</dbReference>
<protein>
    <submittedName>
        <fullName evidence="7">Glycosyl transferase</fullName>
    </submittedName>
</protein>
<dbReference type="NCBIfam" id="TIGR04283">
    <property type="entry name" value="glyco_like_mftF"/>
    <property type="match status" value="1"/>
</dbReference>
<dbReference type="STRING" id="108003.B1C78_05620"/>
<sequence length="211" mass="23720">MCGLDALLDALEPLRSRGCEVILVDGGSSDDTLKRAEGRVDRILEHARGRALQMNAGARLARGRALWFLHADSGVPADADRLMEAALARRAWGRFDVRLSGAHPLLRVVETLMNLRSRLTGIATGDQGLFMHAEVFHAVKGFAEIPLMEDIDMSRRLKRHAGRPACLRRRLITSSRRWETRGILRTIVLMWWLRGAYALGASPETLARWYR</sequence>
<dbReference type="GO" id="GO:0005886">
    <property type="term" value="C:plasma membrane"/>
    <property type="evidence" value="ECO:0007669"/>
    <property type="project" value="UniProtKB-SubCell"/>
</dbReference>
<dbReference type="OrthoDB" id="5291101at2"/>
<organism evidence="7 8">
    <name type="scientific">Thioalkalivibrio denitrificans</name>
    <dbReference type="NCBI Taxonomy" id="108003"/>
    <lineage>
        <taxon>Bacteria</taxon>
        <taxon>Pseudomonadati</taxon>
        <taxon>Pseudomonadota</taxon>
        <taxon>Gammaproteobacteria</taxon>
        <taxon>Chromatiales</taxon>
        <taxon>Ectothiorhodospiraceae</taxon>
        <taxon>Thioalkalivibrio</taxon>
    </lineage>
</organism>
<keyword evidence="3" id="KW-0328">Glycosyltransferase</keyword>
<evidence type="ECO:0000313" key="7">
    <source>
        <dbReference type="EMBL" id="OOG25962.1"/>
    </source>
</evidence>
<dbReference type="CDD" id="cd02522">
    <property type="entry name" value="GT_2_like_a"/>
    <property type="match status" value="1"/>
</dbReference>
<proteinExistence type="predicted"/>
<dbReference type="GO" id="GO:0016757">
    <property type="term" value="F:glycosyltransferase activity"/>
    <property type="evidence" value="ECO:0007669"/>
    <property type="project" value="UniProtKB-KW"/>
</dbReference>
<dbReference type="Proteomes" id="UP000189462">
    <property type="component" value="Unassembled WGS sequence"/>
</dbReference>